<dbReference type="HAMAP" id="MF_00311">
    <property type="entry name" value="ATP_synth_E_arch"/>
    <property type="match status" value="1"/>
</dbReference>
<name>A0A172WG45_9EURY</name>
<sequence length="203" mass="23247">MNGAELIIQEINREAEQKIQYILNEAQKEAEKIKEEACKRAEARAEWILRKAHTQAEIEKQRIIANAKLEVRKKRLAVQEALIQEVIAALRERLAELSAEEYFSMLVDLTVQAVEELGSESVVINSNERTLELLRGRFEEFKKVLEEKLGKNVEITLGEPISTIGGVIVETIDRSVRVDNRFESRIERFESDLRAEIAKALFG</sequence>
<keyword evidence="3 7" id="KW-0375">Hydrogen ion transport</keyword>
<evidence type="ECO:0000256" key="3">
    <source>
        <dbReference type="ARBA" id="ARBA00022781"/>
    </source>
</evidence>
<evidence type="ECO:0000313" key="10">
    <source>
        <dbReference type="Proteomes" id="UP000076969"/>
    </source>
</evidence>
<keyword evidence="5 7" id="KW-0472">Membrane</keyword>
<evidence type="ECO:0000256" key="2">
    <source>
        <dbReference type="ARBA" id="ARBA00022448"/>
    </source>
</evidence>
<dbReference type="GeneID" id="28495196"/>
<keyword evidence="7" id="KW-1003">Cell membrane</keyword>
<dbReference type="AlphaFoldDB" id="A0A172WG45"/>
<evidence type="ECO:0000313" key="9">
    <source>
        <dbReference type="EMBL" id="ANF22319.1"/>
    </source>
</evidence>
<accession>A0A172WG45</accession>
<dbReference type="Proteomes" id="UP000076969">
    <property type="component" value="Chromosome"/>
</dbReference>
<evidence type="ECO:0000256" key="5">
    <source>
        <dbReference type="ARBA" id="ARBA00023136"/>
    </source>
</evidence>
<protein>
    <recommendedName>
        <fullName evidence="7">A-type ATP synthase subunit E</fullName>
    </recommendedName>
</protein>
<dbReference type="RefSeq" id="WP_068664898.1">
    <property type="nucleotide sequence ID" value="NZ_CP015520.1"/>
</dbReference>
<keyword evidence="2 7" id="KW-0813">Transport</keyword>
<dbReference type="GO" id="GO:0033178">
    <property type="term" value="C:proton-transporting two-sector ATPase complex, catalytic domain"/>
    <property type="evidence" value="ECO:0007669"/>
    <property type="project" value="InterPro"/>
</dbReference>
<dbReference type="STRING" id="1712654.A7C91_03340"/>
<dbReference type="InterPro" id="IPR038495">
    <property type="entry name" value="ATPase_E_C"/>
</dbReference>
<keyword evidence="8" id="KW-0175">Coiled coil</keyword>
<dbReference type="GO" id="GO:0005524">
    <property type="term" value="F:ATP binding"/>
    <property type="evidence" value="ECO:0007669"/>
    <property type="project" value="UniProtKB-UniRule"/>
</dbReference>
<keyword evidence="4 7" id="KW-0406">Ion transport</keyword>
<dbReference type="Pfam" id="PF01991">
    <property type="entry name" value="vATP-synt_E"/>
    <property type="match status" value="1"/>
</dbReference>
<dbReference type="KEGG" id="tpie:A7C91_03340"/>
<dbReference type="SUPFAM" id="SSF160527">
    <property type="entry name" value="V-type ATPase subunit E-like"/>
    <property type="match status" value="1"/>
</dbReference>
<comment type="subunit">
    <text evidence="7">Has multiple subunits with at least A(3), B(3), C, D, E, F, H, I and proteolipid K(x).</text>
</comment>
<evidence type="ECO:0000256" key="1">
    <source>
        <dbReference type="ARBA" id="ARBA00005901"/>
    </source>
</evidence>
<dbReference type="GO" id="GO:0042777">
    <property type="term" value="P:proton motive force-driven plasma membrane ATP synthesis"/>
    <property type="evidence" value="ECO:0007669"/>
    <property type="project" value="UniProtKB-UniRule"/>
</dbReference>
<reference evidence="10" key="1">
    <citation type="journal article" date="2016" name="Syst. Appl. Microbiol.">
        <title>Thermococcus piezophilus sp. nov., a novel hyperthermophilic and piezophilic archaeon with a broad pressure range for growth, isolated from a deepest hydrothermal vent at the Mid-Cayman Rise.</title>
        <authorList>
            <person name="Dalmasso C."/>
            <person name="Oger P."/>
            <person name="Selva G."/>
            <person name="Courtine D."/>
            <person name="L'Haridon S."/>
            <person name="Garlaschelli A."/>
            <person name="Roussel E."/>
            <person name="Miyazaki J."/>
            <person name="Reveillaud J."/>
            <person name="Jebbar M."/>
            <person name="Takai K."/>
            <person name="Maignien L."/>
            <person name="Alain K."/>
        </authorList>
    </citation>
    <scope>NUCLEOTIDE SEQUENCE [LARGE SCALE GENOMIC DNA]</scope>
    <source>
        <strain evidence="10">CDGS</strain>
    </source>
</reference>
<comment type="function">
    <text evidence="7">Component of the A-type ATP synthase that produces ATP from ADP in the presence of a proton gradient across the membrane.</text>
</comment>
<evidence type="ECO:0000256" key="7">
    <source>
        <dbReference type="HAMAP-Rule" id="MF_00311"/>
    </source>
</evidence>
<keyword evidence="6 7" id="KW-0066">ATP synthesis</keyword>
<gene>
    <name evidence="7" type="primary">atpE</name>
    <name evidence="9" type="ORF">A7C91_03340</name>
</gene>
<dbReference type="EMBL" id="CP015520">
    <property type="protein sequence ID" value="ANF22319.1"/>
    <property type="molecule type" value="Genomic_DNA"/>
</dbReference>
<evidence type="ECO:0000256" key="4">
    <source>
        <dbReference type="ARBA" id="ARBA00023065"/>
    </source>
</evidence>
<evidence type="ECO:0000256" key="8">
    <source>
        <dbReference type="SAM" id="Coils"/>
    </source>
</evidence>
<dbReference type="OrthoDB" id="4691at2157"/>
<comment type="similarity">
    <text evidence="1 7">Belongs to the V-ATPase E subunit family.</text>
</comment>
<comment type="subcellular location">
    <subcellularLocation>
        <location evidence="7">Cell membrane</location>
        <topology evidence="7">Peripheral membrane protein</topology>
    </subcellularLocation>
</comment>
<evidence type="ECO:0000256" key="6">
    <source>
        <dbReference type="ARBA" id="ARBA00023310"/>
    </source>
</evidence>
<dbReference type="GO" id="GO:0046961">
    <property type="term" value="F:proton-transporting ATPase activity, rotational mechanism"/>
    <property type="evidence" value="ECO:0007669"/>
    <property type="project" value="InterPro"/>
</dbReference>
<dbReference type="GO" id="GO:0046933">
    <property type="term" value="F:proton-transporting ATP synthase activity, rotational mechanism"/>
    <property type="evidence" value="ECO:0007669"/>
    <property type="project" value="UniProtKB-UniRule"/>
</dbReference>
<dbReference type="GO" id="GO:0005886">
    <property type="term" value="C:plasma membrane"/>
    <property type="evidence" value="ECO:0007669"/>
    <property type="project" value="UniProtKB-SubCell"/>
</dbReference>
<proteinExistence type="inferred from homology"/>
<dbReference type="Gene3D" id="1.20.5.620">
    <property type="entry name" value="F1F0 ATP synthase subunit B, membrane domain"/>
    <property type="match status" value="1"/>
</dbReference>
<dbReference type="Gene3D" id="3.30.2320.30">
    <property type="entry name" value="ATP synthase, E subunit, C-terminal"/>
    <property type="match status" value="1"/>
</dbReference>
<dbReference type="NCBIfam" id="NF003049">
    <property type="entry name" value="PRK03963.1"/>
    <property type="match status" value="1"/>
</dbReference>
<feature type="coiled-coil region" evidence="8">
    <location>
        <begin position="12"/>
        <end position="46"/>
    </location>
</feature>
<keyword evidence="10" id="KW-1185">Reference proteome</keyword>
<organism evidence="9 10">
    <name type="scientific">Thermococcus piezophilus</name>
    <dbReference type="NCBI Taxonomy" id="1712654"/>
    <lineage>
        <taxon>Archaea</taxon>
        <taxon>Methanobacteriati</taxon>
        <taxon>Methanobacteriota</taxon>
        <taxon>Thermococci</taxon>
        <taxon>Thermococcales</taxon>
        <taxon>Thermococcaceae</taxon>
        <taxon>Thermococcus</taxon>
    </lineage>
</organism>
<dbReference type="PANTHER" id="PTHR45715">
    <property type="entry name" value="ATPASE H+-TRANSPORTING V1 SUBUNIT E1A-RELATED"/>
    <property type="match status" value="1"/>
</dbReference>
<dbReference type="InterPro" id="IPR002842">
    <property type="entry name" value="ATPase_V1_Esu"/>
</dbReference>